<gene>
    <name evidence="2" type="ORF">DILT_LOCUS18748</name>
</gene>
<dbReference type="AlphaFoldDB" id="A0A3P7NHF8"/>
<proteinExistence type="predicted"/>
<accession>A0A3P7NHF8</accession>
<organism evidence="2 3">
    <name type="scientific">Dibothriocephalus latus</name>
    <name type="common">Fish tapeworm</name>
    <name type="synonym">Diphyllobothrium latum</name>
    <dbReference type="NCBI Taxonomy" id="60516"/>
    <lineage>
        <taxon>Eukaryota</taxon>
        <taxon>Metazoa</taxon>
        <taxon>Spiralia</taxon>
        <taxon>Lophotrochozoa</taxon>
        <taxon>Platyhelminthes</taxon>
        <taxon>Cestoda</taxon>
        <taxon>Eucestoda</taxon>
        <taxon>Diphyllobothriidea</taxon>
        <taxon>Diphyllobothriidae</taxon>
        <taxon>Dibothriocephalus</taxon>
    </lineage>
</organism>
<dbReference type="OrthoDB" id="6267504at2759"/>
<evidence type="ECO:0000256" key="1">
    <source>
        <dbReference type="SAM" id="Coils"/>
    </source>
</evidence>
<reference evidence="2 3" key="1">
    <citation type="submission" date="2018-11" db="EMBL/GenBank/DDBJ databases">
        <authorList>
            <consortium name="Pathogen Informatics"/>
        </authorList>
    </citation>
    <scope>NUCLEOTIDE SEQUENCE [LARGE SCALE GENOMIC DNA]</scope>
</reference>
<evidence type="ECO:0000313" key="2">
    <source>
        <dbReference type="EMBL" id="VDN42144.1"/>
    </source>
</evidence>
<protein>
    <submittedName>
        <fullName evidence="2">Uncharacterized protein</fullName>
    </submittedName>
</protein>
<keyword evidence="1" id="KW-0175">Coiled coil</keyword>
<sequence length="153" mass="17388">MPFMPQQVDYTRSGWKYNLATNSAVTSPAPPTFQHMGTLDGLIIFLSNMQKDLHELKAKMAVIEAKLESALKNLSTAPLSMPPAQTECPVPSPMKSMEEFDAFEERLLDTNYWQQAVAFLRTRGGWRARDFKGLMKPLFNGRYGRQNFQPTRA</sequence>
<keyword evidence="3" id="KW-1185">Reference proteome</keyword>
<dbReference type="Proteomes" id="UP000281553">
    <property type="component" value="Unassembled WGS sequence"/>
</dbReference>
<feature type="coiled-coil region" evidence="1">
    <location>
        <begin position="46"/>
        <end position="73"/>
    </location>
</feature>
<name>A0A3P7NHF8_DIBLA</name>
<dbReference type="EMBL" id="UYRU01103769">
    <property type="protein sequence ID" value="VDN42144.1"/>
    <property type="molecule type" value="Genomic_DNA"/>
</dbReference>
<evidence type="ECO:0000313" key="3">
    <source>
        <dbReference type="Proteomes" id="UP000281553"/>
    </source>
</evidence>